<dbReference type="SUPFAM" id="SSF53335">
    <property type="entry name" value="S-adenosyl-L-methionine-dependent methyltransferases"/>
    <property type="match status" value="1"/>
</dbReference>
<dbReference type="eggNOG" id="COG2226">
    <property type="taxonomic scope" value="Bacteria"/>
</dbReference>
<dbReference type="PANTHER" id="PTHR43861">
    <property type="entry name" value="TRANS-ACONITATE 2-METHYLTRANSFERASE-RELATED"/>
    <property type="match status" value="1"/>
</dbReference>
<evidence type="ECO:0000313" key="4">
    <source>
        <dbReference type="EMBL" id="KDN16550.1"/>
    </source>
</evidence>
<dbReference type="Gene3D" id="3.40.50.150">
    <property type="entry name" value="Vaccinia Virus protein VP39"/>
    <property type="match status" value="1"/>
</dbReference>
<keyword evidence="2 4" id="KW-0808">Transferase</keyword>
<dbReference type="EMBL" id="JMQI01000079">
    <property type="protein sequence ID" value="KDN16550.1"/>
    <property type="molecule type" value="Genomic_DNA"/>
</dbReference>
<gene>
    <name evidence="4" type="ORF">DV20_39185</name>
</gene>
<keyword evidence="5" id="KW-1185">Reference proteome</keyword>
<dbReference type="Pfam" id="PF13649">
    <property type="entry name" value="Methyltransf_25"/>
    <property type="match status" value="1"/>
</dbReference>
<protein>
    <submittedName>
        <fullName evidence="4">Methyltransferase</fullName>
    </submittedName>
</protein>
<evidence type="ECO:0000256" key="2">
    <source>
        <dbReference type="ARBA" id="ARBA00022679"/>
    </source>
</evidence>
<evidence type="ECO:0000256" key="1">
    <source>
        <dbReference type="ARBA" id="ARBA00022603"/>
    </source>
</evidence>
<dbReference type="RefSeq" id="WP_043788441.1">
    <property type="nucleotide sequence ID" value="NZ_JMQI01000079.1"/>
</dbReference>
<dbReference type="STRING" id="287986.DV20_39185"/>
<comment type="caution">
    <text evidence="4">The sequence shown here is derived from an EMBL/GenBank/DDBJ whole genome shotgun (WGS) entry which is preliminary data.</text>
</comment>
<dbReference type="GO" id="GO:0008168">
    <property type="term" value="F:methyltransferase activity"/>
    <property type="evidence" value="ECO:0007669"/>
    <property type="project" value="UniProtKB-KW"/>
</dbReference>
<sequence>MTAAAYDAIADQYAEFAAEVWDKHPLERALWTAFADSVRGRGPVADLGCGPGHLTAHLRSLGLDAFGVDLSPAMVSLARAAHPDLRFEVGSMAALELPEASLAGILSWYSVIHTPPAEVPGYFAEFARTLASGGHVLLGCFESQGAPLTSFDHKVTTAYCWPLDELAGIAAAAGLAEVGRMYREPGAGERPLRHGSLLLRKP</sequence>
<keyword evidence="1 4" id="KW-0489">Methyltransferase</keyword>
<name>A0A066TNW3_9PSEU</name>
<proteinExistence type="predicted"/>
<accession>A0A066TNW3</accession>
<dbReference type="GO" id="GO:0032259">
    <property type="term" value="P:methylation"/>
    <property type="evidence" value="ECO:0007669"/>
    <property type="project" value="UniProtKB-KW"/>
</dbReference>
<dbReference type="CDD" id="cd02440">
    <property type="entry name" value="AdoMet_MTases"/>
    <property type="match status" value="1"/>
</dbReference>
<dbReference type="OrthoDB" id="9805171at2"/>
<reference evidence="4 5" key="1">
    <citation type="submission" date="2014-05" db="EMBL/GenBank/DDBJ databases">
        <title>Draft genome sequence of Amycolatopsis rifamycinica DSM 46095.</title>
        <authorList>
            <person name="Lal R."/>
            <person name="Saxena A."/>
            <person name="Kumari R."/>
            <person name="Mukherjee U."/>
            <person name="Singh P."/>
            <person name="Sangwan N."/>
            <person name="Mahato N.K."/>
        </authorList>
    </citation>
    <scope>NUCLEOTIDE SEQUENCE [LARGE SCALE GENOMIC DNA]</scope>
    <source>
        <strain evidence="4 5">DSM 46095</strain>
    </source>
</reference>
<feature type="domain" description="Methyltransferase" evidence="3">
    <location>
        <begin position="44"/>
        <end position="134"/>
    </location>
</feature>
<dbReference type="AlphaFoldDB" id="A0A066TNW3"/>
<dbReference type="PANTHER" id="PTHR43861:SF1">
    <property type="entry name" value="TRANS-ACONITATE 2-METHYLTRANSFERASE"/>
    <property type="match status" value="1"/>
</dbReference>
<dbReference type="InterPro" id="IPR041698">
    <property type="entry name" value="Methyltransf_25"/>
</dbReference>
<dbReference type="InterPro" id="IPR029063">
    <property type="entry name" value="SAM-dependent_MTases_sf"/>
</dbReference>
<dbReference type="Proteomes" id="UP000027345">
    <property type="component" value="Unassembled WGS sequence"/>
</dbReference>
<organism evidence="4 5">
    <name type="scientific">Amycolatopsis rifamycinica</name>
    <dbReference type="NCBI Taxonomy" id="287986"/>
    <lineage>
        <taxon>Bacteria</taxon>
        <taxon>Bacillati</taxon>
        <taxon>Actinomycetota</taxon>
        <taxon>Actinomycetes</taxon>
        <taxon>Pseudonocardiales</taxon>
        <taxon>Pseudonocardiaceae</taxon>
        <taxon>Amycolatopsis</taxon>
    </lineage>
</organism>
<evidence type="ECO:0000259" key="3">
    <source>
        <dbReference type="Pfam" id="PF13649"/>
    </source>
</evidence>
<evidence type="ECO:0000313" key="5">
    <source>
        <dbReference type="Proteomes" id="UP000027345"/>
    </source>
</evidence>